<accession>A0AA38HEC5</accession>
<feature type="region of interest" description="Disordered" evidence="1">
    <location>
        <begin position="125"/>
        <end position="180"/>
    </location>
</feature>
<sequence length="471" mass="51788">MNGDEVPSDVWTVVSSHLVLPKHHIALSQTCQSSRAVYLLEEKWKQICRSMGVGRASGEANIKWKTVFWQVYRHRHRCRIPLCYQYGAPAMKSVGDLLPSAQAVLEHFQYFKENHVCNCGGCHHEDDDEEDDEDTEGESNSDDDDDDSEEGSDEDEEDDDDWEDDTAPNPMGLFPGASNDPMAAMMSNMMASMLGMGGGPVPPLPPMFMGGGGGPMPPFPPFPPMYQNPATAAANLDTLATLPFQPPAVKPKSKKKAKSTSTAPKPRAHLLPLSWKNRADVPNRPILHPFLVETGSVQFQRFLMGKMALQAQVSLGPPGPLPFLPVGIDWEEAVDPKGLRRNPDLVDVQLHPLLSRAYATNPPVTDIRFELDTFSTHVTNPDGVTIRDCITQLGRYFASPMTLGDRAALCSDPTPHVCDVTSCKTRIQFITRTGAKVQQAPGFPKTGIKECWFRGISRLDGGQVVCELIPN</sequence>
<feature type="compositionally biased region" description="Acidic residues" evidence="1">
    <location>
        <begin position="126"/>
        <end position="166"/>
    </location>
</feature>
<comment type="caution">
    <text evidence="2">The sequence shown here is derived from an EMBL/GenBank/DDBJ whole genome shotgun (WGS) entry which is preliminary data.</text>
</comment>
<reference evidence="2" key="1">
    <citation type="journal article" date="2022" name="G3 (Bethesda)">
        <title>High quality genome of the basidiomycete yeast Dioszegia hungarica PDD-24b-2 isolated from cloud water.</title>
        <authorList>
            <person name="Jarrige D."/>
            <person name="Haridas S."/>
            <person name="Bleykasten-Grosshans C."/>
            <person name="Joly M."/>
            <person name="Nadalig T."/>
            <person name="Sancelme M."/>
            <person name="Vuilleumier S."/>
            <person name="Grigoriev I.V."/>
            <person name="Amato P."/>
            <person name="Bringel F."/>
        </authorList>
    </citation>
    <scope>NUCLEOTIDE SEQUENCE</scope>
    <source>
        <strain evidence="2">PDD-24b-2</strain>
    </source>
</reference>
<feature type="region of interest" description="Disordered" evidence="1">
    <location>
        <begin position="245"/>
        <end position="265"/>
    </location>
</feature>
<name>A0AA38HEC5_9TREE</name>
<evidence type="ECO:0000313" key="2">
    <source>
        <dbReference type="EMBL" id="KAI9637654.1"/>
    </source>
</evidence>
<organism evidence="2 3">
    <name type="scientific">Dioszegia hungarica</name>
    <dbReference type="NCBI Taxonomy" id="4972"/>
    <lineage>
        <taxon>Eukaryota</taxon>
        <taxon>Fungi</taxon>
        <taxon>Dikarya</taxon>
        <taxon>Basidiomycota</taxon>
        <taxon>Agaricomycotina</taxon>
        <taxon>Tremellomycetes</taxon>
        <taxon>Tremellales</taxon>
        <taxon>Bulleribasidiaceae</taxon>
        <taxon>Dioszegia</taxon>
    </lineage>
</organism>
<dbReference type="AlphaFoldDB" id="A0AA38HEC5"/>
<proteinExistence type="predicted"/>
<dbReference type="RefSeq" id="XP_052947431.1">
    <property type="nucleotide sequence ID" value="XM_053092502.1"/>
</dbReference>
<dbReference type="GeneID" id="77731707"/>
<keyword evidence="3" id="KW-1185">Reference proteome</keyword>
<dbReference type="Proteomes" id="UP001164286">
    <property type="component" value="Unassembled WGS sequence"/>
</dbReference>
<evidence type="ECO:0000313" key="3">
    <source>
        <dbReference type="Proteomes" id="UP001164286"/>
    </source>
</evidence>
<gene>
    <name evidence="2" type="ORF">MKK02DRAFT_43580</name>
</gene>
<dbReference type="EMBL" id="JAKWFO010000004">
    <property type="protein sequence ID" value="KAI9637654.1"/>
    <property type="molecule type" value="Genomic_DNA"/>
</dbReference>
<protein>
    <submittedName>
        <fullName evidence="2">Uncharacterized protein</fullName>
    </submittedName>
</protein>
<evidence type="ECO:0000256" key="1">
    <source>
        <dbReference type="SAM" id="MobiDB-lite"/>
    </source>
</evidence>